<dbReference type="EMBL" id="CP034437">
    <property type="protein sequence ID" value="AZN41386.1"/>
    <property type="molecule type" value="Genomic_DNA"/>
</dbReference>
<dbReference type="OrthoDB" id="9808584at2"/>
<proteinExistence type="predicted"/>
<gene>
    <name evidence="1" type="ORF">EJC50_18190</name>
</gene>
<sequence length="140" mass="15238">MKEEIGKVLSMMQDGKIDSVQASELINALKEKQPVQAVQVLARPDYPKRLSSASGGYLSKTLKIRITSQDNDNVNINLPIKLVKAVLGAGHTIASNIPQAAQYVKDIDITLLIDAIENELDGQIIDIRSGENDTITVVIE</sequence>
<name>A0A3Q8X636_9BACL</name>
<dbReference type="RefSeq" id="WP_126017093.1">
    <property type="nucleotide sequence ID" value="NZ_CP034437.1"/>
</dbReference>
<keyword evidence="2" id="KW-1185">Reference proteome</keyword>
<protein>
    <recommendedName>
        <fullName evidence="3">DUF2089 domain-containing protein</fullName>
    </recommendedName>
</protein>
<evidence type="ECO:0008006" key="3">
    <source>
        <dbReference type="Google" id="ProtNLM"/>
    </source>
</evidence>
<organism evidence="1 2">
    <name type="scientific">Paenibacillus albus</name>
    <dbReference type="NCBI Taxonomy" id="2495582"/>
    <lineage>
        <taxon>Bacteria</taxon>
        <taxon>Bacillati</taxon>
        <taxon>Bacillota</taxon>
        <taxon>Bacilli</taxon>
        <taxon>Bacillales</taxon>
        <taxon>Paenibacillaceae</taxon>
        <taxon>Paenibacillus</taxon>
    </lineage>
</organism>
<reference evidence="2" key="1">
    <citation type="submission" date="2018-12" db="EMBL/GenBank/DDBJ databases">
        <title>Genome sequence of Peanibacillus sp.</title>
        <authorList>
            <person name="Subramani G."/>
            <person name="Srinivasan S."/>
            <person name="Kim M.K."/>
        </authorList>
    </citation>
    <scope>NUCLEOTIDE SEQUENCE [LARGE SCALE GENOMIC DNA]</scope>
    <source>
        <strain evidence="2">18JY67-1</strain>
    </source>
</reference>
<evidence type="ECO:0000313" key="2">
    <source>
        <dbReference type="Proteomes" id="UP000272528"/>
    </source>
</evidence>
<dbReference type="AlphaFoldDB" id="A0A3Q8X636"/>
<dbReference type="KEGG" id="palb:EJC50_18190"/>
<evidence type="ECO:0000313" key="1">
    <source>
        <dbReference type="EMBL" id="AZN41386.1"/>
    </source>
</evidence>
<dbReference type="Proteomes" id="UP000272528">
    <property type="component" value="Chromosome"/>
</dbReference>
<accession>A0A3Q8X636</accession>